<name>A0A0H5BWQ4_9ENTR</name>
<accession>A0A0H5BWQ4</accession>
<dbReference type="RefSeq" id="WP_281263947.1">
    <property type="nucleotide sequence ID" value="NZ_LN774881.1"/>
</dbReference>
<evidence type="ECO:0000256" key="10">
    <source>
        <dbReference type="RuleBase" id="RU004008"/>
    </source>
</evidence>
<comment type="similarity">
    <text evidence="1 7 8">Belongs to the universal ribosomal protein uL22 family.</text>
</comment>
<evidence type="ECO:0000256" key="3">
    <source>
        <dbReference type="ARBA" id="ARBA00022884"/>
    </source>
</evidence>
<dbReference type="InterPro" id="IPR036394">
    <property type="entry name" value="Ribosomal_uL22_sf"/>
</dbReference>
<reference evidence="12" key="1">
    <citation type="submission" date="2015-01" db="EMBL/GenBank/DDBJ databases">
        <authorList>
            <person name="Manzano-Marin A."/>
            <person name="Manzano-Marin A."/>
        </authorList>
    </citation>
    <scope>NUCLEOTIDE SEQUENCE [LARGE SCALE GENOMIC DNA]</scope>
    <source>
        <strain evidence="12">obscurior</strain>
    </source>
</reference>
<keyword evidence="3 7" id="KW-0694">RNA-binding</keyword>
<dbReference type="FunFam" id="3.90.470.10:FF:000001">
    <property type="entry name" value="50S ribosomal protein L22"/>
    <property type="match status" value="1"/>
</dbReference>
<evidence type="ECO:0000313" key="11">
    <source>
        <dbReference type="EMBL" id="CEN32044.1"/>
    </source>
</evidence>
<evidence type="ECO:0000256" key="1">
    <source>
        <dbReference type="ARBA" id="ARBA00009451"/>
    </source>
</evidence>
<dbReference type="NCBIfam" id="TIGR01044">
    <property type="entry name" value="rplV_bact"/>
    <property type="match status" value="1"/>
</dbReference>
<dbReference type="KEGG" id="wca:WEOB_086"/>
<comment type="function">
    <text evidence="7">The globular domain of the protein is located near the polypeptide exit tunnel on the outside of the subunit, while an extended beta-hairpin is found that lines the wall of the exit tunnel in the center of the 70S ribosome.</text>
</comment>
<dbReference type="Gene3D" id="3.90.470.10">
    <property type="entry name" value="Ribosomal protein L22/L17"/>
    <property type="match status" value="1"/>
</dbReference>
<gene>
    <name evidence="7 11" type="primary">rplV</name>
    <name evidence="11" type="ORF">WEOB_086</name>
</gene>
<dbReference type="PANTHER" id="PTHR13501">
    <property type="entry name" value="CHLOROPLAST 50S RIBOSOMAL PROTEIN L22-RELATED"/>
    <property type="match status" value="1"/>
</dbReference>
<sequence length="110" mass="12194">MESMARHCYARSSPQKVRIVANSLRGKSAMQVLKLLAYSKKKAAFLIKKVLKSAVANAEHNNGVDVNSLKISRIYVDGGPSMKRVFPRAKGKADRILKRTSHITILVSDE</sequence>
<dbReference type="AlphaFoldDB" id="A0A0H5BWQ4"/>
<dbReference type="STRING" id="1594731.WEOB_086"/>
<evidence type="ECO:0000256" key="2">
    <source>
        <dbReference type="ARBA" id="ARBA00022730"/>
    </source>
</evidence>
<dbReference type="SUPFAM" id="SSF54843">
    <property type="entry name" value="Ribosomal protein L22"/>
    <property type="match status" value="1"/>
</dbReference>
<evidence type="ECO:0000256" key="9">
    <source>
        <dbReference type="RuleBase" id="RU004006"/>
    </source>
</evidence>
<dbReference type="Pfam" id="PF00237">
    <property type="entry name" value="Ribosomal_L22"/>
    <property type="match status" value="1"/>
</dbReference>
<dbReference type="PANTHER" id="PTHR13501:SF8">
    <property type="entry name" value="LARGE RIBOSOMAL SUBUNIT PROTEIN UL22M"/>
    <property type="match status" value="1"/>
</dbReference>
<evidence type="ECO:0000256" key="6">
    <source>
        <dbReference type="ARBA" id="ARBA00035207"/>
    </source>
</evidence>
<dbReference type="PROSITE" id="PS00464">
    <property type="entry name" value="RIBOSOMAL_L22"/>
    <property type="match status" value="1"/>
</dbReference>
<dbReference type="InterPro" id="IPR005727">
    <property type="entry name" value="Ribosomal_uL22_bac/chlpt-type"/>
</dbReference>
<comment type="function">
    <text evidence="7 10">This protein binds specifically to 23S rRNA; its binding is stimulated by other ribosomal proteins, e.g., L4, L17, and L20. It is important during the early stages of 50S assembly. It makes multiple contacts with different domains of the 23S rRNA in the assembled 50S subunit and ribosome.</text>
</comment>
<protein>
    <recommendedName>
        <fullName evidence="6 7">Large ribosomal subunit protein uL22</fullName>
    </recommendedName>
</protein>
<keyword evidence="4 7" id="KW-0689">Ribosomal protein</keyword>
<evidence type="ECO:0000256" key="5">
    <source>
        <dbReference type="ARBA" id="ARBA00023274"/>
    </source>
</evidence>
<evidence type="ECO:0000256" key="8">
    <source>
        <dbReference type="RuleBase" id="RU004005"/>
    </source>
</evidence>
<evidence type="ECO:0000256" key="4">
    <source>
        <dbReference type="ARBA" id="ARBA00022980"/>
    </source>
</evidence>
<dbReference type="Proteomes" id="UP000242753">
    <property type="component" value="Chromosome I"/>
</dbReference>
<dbReference type="GO" id="GO:0003735">
    <property type="term" value="F:structural constituent of ribosome"/>
    <property type="evidence" value="ECO:0007669"/>
    <property type="project" value="InterPro"/>
</dbReference>
<dbReference type="HAMAP" id="MF_01331_B">
    <property type="entry name" value="Ribosomal_uL22_B"/>
    <property type="match status" value="1"/>
</dbReference>
<dbReference type="InterPro" id="IPR001063">
    <property type="entry name" value="Ribosomal_uL22"/>
</dbReference>
<comment type="subunit">
    <text evidence="7 9">Part of the 50S ribosomal subunit.</text>
</comment>
<evidence type="ECO:0000256" key="7">
    <source>
        <dbReference type="HAMAP-Rule" id="MF_01331"/>
    </source>
</evidence>
<dbReference type="InterPro" id="IPR018260">
    <property type="entry name" value="Ribosomal_uL22_CS"/>
</dbReference>
<dbReference type="GO" id="GO:0019843">
    <property type="term" value="F:rRNA binding"/>
    <property type="evidence" value="ECO:0007669"/>
    <property type="project" value="UniProtKB-UniRule"/>
</dbReference>
<dbReference type="GO" id="GO:0006412">
    <property type="term" value="P:translation"/>
    <property type="evidence" value="ECO:0007669"/>
    <property type="project" value="UniProtKB-UniRule"/>
</dbReference>
<keyword evidence="5 7" id="KW-0687">Ribonucleoprotein</keyword>
<organism evidence="11 12">
    <name type="scientific">Candidatus Westeberhardia cardiocondylae</name>
    <dbReference type="NCBI Taxonomy" id="1594731"/>
    <lineage>
        <taxon>Bacteria</taxon>
        <taxon>Pseudomonadati</taxon>
        <taxon>Pseudomonadota</taxon>
        <taxon>Gammaproteobacteria</taxon>
        <taxon>Enterobacterales</taxon>
        <taxon>Enterobacteriaceae</taxon>
        <taxon>ant endosymbionts</taxon>
        <taxon>Candidatus Westeberhardia</taxon>
    </lineage>
</organism>
<proteinExistence type="inferred from homology"/>
<dbReference type="EMBL" id="LN774881">
    <property type="protein sequence ID" value="CEN32044.1"/>
    <property type="molecule type" value="Genomic_DNA"/>
</dbReference>
<dbReference type="InterPro" id="IPR047867">
    <property type="entry name" value="Ribosomal_uL22_bac/org-type"/>
</dbReference>
<keyword evidence="2 7" id="KW-0699">rRNA-binding</keyword>
<keyword evidence="12" id="KW-1185">Reference proteome</keyword>
<dbReference type="GO" id="GO:0022625">
    <property type="term" value="C:cytosolic large ribosomal subunit"/>
    <property type="evidence" value="ECO:0007669"/>
    <property type="project" value="TreeGrafter"/>
</dbReference>
<dbReference type="PATRIC" id="fig|1594731.3.peg.78"/>
<dbReference type="CDD" id="cd00336">
    <property type="entry name" value="Ribosomal_L22"/>
    <property type="match status" value="1"/>
</dbReference>
<evidence type="ECO:0000313" key="12">
    <source>
        <dbReference type="Proteomes" id="UP000242753"/>
    </source>
</evidence>